<dbReference type="Gene3D" id="3.40.50.12160">
    <property type="entry name" value="Methylthiotransferase, N-terminal domain"/>
    <property type="match status" value="1"/>
</dbReference>
<evidence type="ECO:0000256" key="2">
    <source>
        <dbReference type="ARBA" id="ARBA00022490"/>
    </source>
</evidence>
<dbReference type="InterPro" id="IPR006638">
    <property type="entry name" value="Elp3/MiaA/NifB-like_rSAM"/>
</dbReference>
<dbReference type="PANTHER" id="PTHR43837:SF1">
    <property type="entry name" value="RIBOSOMAL PROTEIN US12 METHYLTHIOTRANSFERASE RIMO"/>
    <property type="match status" value="1"/>
</dbReference>
<dbReference type="HAMAP" id="MF_01865">
    <property type="entry name" value="MTTase_RimO"/>
    <property type="match status" value="1"/>
</dbReference>
<dbReference type="CDD" id="cd01335">
    <property type="entry name" value="Radical_SAM"/>
    <property type="match status" value="1"/>
</dbReference>
<dbReference type="SFLD" id="SFLDS00029">
    <property type="entry name" value="Radical_SAM"/>
    <property type="match status" value="1"/>
</dbReference>
<accession>A0ABV7ZGR0</accession>
<dbReference type="PROSITE" id="PS51449">
    <property type="entry name" value="MTTASE_N"/>
    <property type="match status" value="1"/>
</dbReference>
<dbReference type="PANTHER" id="PTHR43837">
    <property type="entry name" value="RIBOSOMAL PROTEIN S12 METHYLTHIOTRANSFERASE RIMO"/>
    <property type="match status" value="1"/>
</dbReference>
<dbReference type="Pfam" id="PF00919">
    <property type="entry name" value="UPF0004"/>
    <property type="match status" value="1"/>
</dbReference>
<feature type="domain" description="MTTase N-terminal" evidence="9">
    <location>
        <begin position="3"/>
        <end position="115"/>
    </location>
</feature>
<feature type="binding site" evidence="8">
    <location>
        <position position="147"/>
    </location>
    <ligand>
        <name>[4Fe-4S] cluster</name>
        <dbReference type="ChEBI" id="CHEBI:49883"/>
        <label>2</label>
        <note>4Fe-4S-S-AdoMet</note>
    </ligand>
</feature>
<keyword evidence="5 8" id="KW-0479">Metal-binding</keyword>
<dbReference type="EC" id="2.8.4.4" evidence="8"/>
<comment type="function">
    <text evidence="8">Catalyzes the methylthiolation of an aspartic acid residue of ribosomal protein uS12.</text>
</comment>
<dbReference type="InterPro" id="IPR005840">
    <property type="entry name" value="Ribosomal_uS12_MeSTrfase_RimO"/>
</dbReference>
<comment type="catalytic activity">
    <reaction evidence="8">
        <text>L-aspartate(89)-[ribosomal protein uS12]-hydrogen + (sulfur carrier)-SH + AH2 + 2 S-adenosyl-L-methionine = 3-methylsulfanyl-L-aspartate(89)-[ribosomal protein uS12]-hydrogen + (sulfur carrier)-H + 5'-deoxyadenosine + L-methionine + A + S-adenosyl-L-homocysteine + 2 H(+)</text>
        <dbReference type="Rhea" id="RHEA:37087"/>
        <dbReference type="Rhea" id="RHEA-COMP:10460"/>
        <dbReference type="Rhea" id="RHEA-COMP:10461"/>
        <dbReference type="Rhea" id="RHEA-COMP:14737"/>
        <dbReference type="Rhea" id="RHEA-COMP:14739"/>
        <dbReference type="ChEBI" id="CHEBI:13193"/>
        <dbReference type="ChEBI" id="CHEBI:15378"/>
        <dbReference type="ChEBI" id="CHEBI:17319"/>
        <dbReference type="ChEBI" id="CHEBI:17499"/>
        <dbReference type="ChEBI" id="CHEBI:29917"/>
        <dbReference type="ChEBI" id="CHEBI:29961"/>
        <dbReference type="ChEBI" id="CHEBI:57844"/>
        <dbReference type="ChEBI" id="CHEBI:57856"/>
        <dbReference type="ChEBI" id="CHEBI:59789"/>
        <dbReference type="ChEBI" id="CHEBI:64428"/>
        <dbReference type="ChEBI" id="CHEBI:73599"/>
        <dbReference type="EC" id="2.8.4.4"/>
    </reaction>
</comment>
<feature type="binding site" evidence="8">
    <location>
        <position position="12"/>
    </location>
    <ligand>
        <name>[4Fe-4S] cluster</name>
        <dbReference type="ChEBI" id="CHEBI:49883"/>
        <label>1</label>
    </ligand>
</feature>
<evidence type="ECO:0000256" key="6">
    <source>
        <dbReference type="ARBA" id="ARBA00023004"/>
    </source>
</evidence>
<sequence>MRPKLYLISLGCSKNLVDSEVMLGKLAHYELTQEISQADVIIVNTCGFITSAKQESIQVLLEAISARKEGALVVASGCLTQRYQEELQAQLPEIDIFTGVGDYDRIDQLIKAKQSAFSSSVFLAGAQNARVITGSKVHAYVKLSEGCNQQCSFCAIPSFKGALQSKQIAQILKEVEDLAKQGFSDISFIAQDSSSYLRDQGVKDGLISLIKAIDAQQAIESARIFYLYPSTTTLALIDTIAHSRIFANYFDMPIQHISNAMLKTMRRNSNTQAHLKLLTHMKSVPESFLRTTLLLGHPGESEEDMAILQEFLESFSFDRINLFAFSPEENTRAYHMPSLPDRLINQRLDTINACVQKQVQASMQKLLHQPIEVIVEGLSEDGLFLRARDRRWGLEIDGEILINESALDKVQHGHYRAICHTYENDILLGKIIA</sequence>
<dbReference type="Pfam" id="PF04055">
    <property type="entry name" value="Radical_SAM"/>
    <property type="match status" value="1"/>
</dbReference>
<dbReference type="InterPro" id="IPR007197">
    <property type="entry name" value="rSAM"/>
</dbReference>
<keyword evidence="12" id="KW-1185">Reference proteome</keyword>
<comment type="similarity">
    <text evidence="8">Belongs to the methylthiotransferase family. RimO subfamily.</text>
</comment>
<dbReference type="Gene3D" id="3.80.30.20">
    <property type="entry name" value="tm_1862 like domain"/>
    <property type="match status" value="1"/>
</dbReference>
<keyword evidence="4 8" id="KW-0949">S-adenosyl-L-methionine</keyword>
<dbReference type="InterPro" id="IPR013848">
    <property type="entry name" value="Methylthiotransferase_N"/>
</dbReference>
<dbReference type="SFLD" id="SFLDG01082">
    <property type="entry name" value="B12-binding_domain_containing"/>
    <property type="match status" value="1"/>
</dbReference>
<dbReference type="Proteomes" id="UP001595783">
    <property type="component" value="Unassembled WGS sequence"/>
</dbReference>
<keyword evidence="11" id="KW-0687">Ribonucleoprotein</keyword>
<dbReference type="EMBL" id="JBHRZO010000018">
    <property type="protein sequence ID" value="MFC3847728.1"/>
    <property type="molecule type" value="Genomic_DNA"/>
</dbReference>
<dbReference type="SFLD" id="SFLDG01061">
    <property type="entry name" value="methylthiotransferase"/>
    <property type="match status" value="1"/>
</dbReference>
<dbReference type="SFLD" id="SFLDF00274">
    <property type="entry name" value="ribosomal_protein_S12_methylth"/>
    <property type="match status" value="1"/>
</dbReference>
<dbReference type="InterPro" id="IPR058240">
    <property type="entry name" value="rSAM_sf"/>
</dbReference>
<keyword evidence="6 8" id="KW-0408">Iron</keyword>
<feature type="binding site" evidence="8">
    <location>
        <position position="78"/>
    </location>
    <ligand>
        <name>[4Fe-4S] cluster</name>
        <dbReference type="ChEBI" id="CHEBI:49883"/>
        <label>1</label>
    </ligand>
</feature>
<feature type="binding site" evidence="8">
    <location>
        <position position="46"/>
    </location>
    <ligand>
        <name>[4Fe-4S] cluster</name>
        <dbReference type="ChEBI" id="CHEBI:49883"/>
        <label>1</label>
    </ligand>
</feature>
<keyword evidence="11" id="KW-0689">Ribosomal protein</keyword>
<comment type="caution">
    <text evidence="11">The sequence shown here is derived from an EMBL/GenBank/DDBJ whole genome shotgun (WGS) entry which is preliminary data.</text>
</comment>
<organism evidence="11 12">
    <name type="scientific">Helicobacter baculiformis</name>
    <dbReference type="NCBI Taxonomy" id="427351"/>
    <lineage>
        <taxon>Bacteria</taxon>
        <taxon>Pseudomonadati</taxon>
        <taxon>Campylobacterota</taxon>
        <taxon>Epsilonproteobacteria</taxon>
        <taxon>Campylobacterales</taxon>
        <taxon>Helicobacteraceae</taxon>
        <taxon>Helicobacter</taxon>
    </lineage>
</organism>
<keyword evidence="3 8" id="KW-0808">Transferase</keyword>
<dbReference type="NCBIfam" id="TIGR00089">
    <property type="entry name" value="MiaB/RimO family radical SAM methylthiotransferase"/>
    <property type="match status" value="1"/>
</dbReference>
<evidence type="ECO:0000313" key="12">
    <source>
        <dbReference type="Proteomes" id="UP001595783"/>
    </source>
</evidence>
<proteinExistence type="inferred from homology"/>
<dbReference type="InterPro" id="IPR005839">
    <property type="entry name" value="Methylthiotransferase"/>
</dbReference>
<evidence type="ECO:0000256" key="4">
    <source>
        <dbReference type="ARBA" id="ARBA00022691"/>
    </source>
</evidence>
<dbReference type="InterPro" id="IPR038135">
    <property type="entry name" value="Methylthiotransferase_N_sf"/>
</dbReference>
<feature type="domain" description="Radical SAM core" evidence="10">
    <location>
        <begin position="133"/>
        <end position="362"/>
    </location>
</feature>
<dbReference type="InterPro" id="IPR020612">
    <property type="entry name" value="Methylthiotransferase_CS"/>
</dbReference>
<dbReference type="PROSITE" id="PS51918">
    <property type="entry name" value="RADICAL_SAM"/>
    <property type="match status" value="1"/>
</dbReference>
<dbReference type="PROSITE" id="PS01278">
    <property type="entry name" value="MTTASE_RADICAL"/>
    <property type="match status" value="1"/>
</dbReference>
<evidence type="ECO:0000256" key="3">
    <source>
        <dbReference type="ARBA" id="ARBA00022679"/>
    </source>
</evidence>
<feature type="binding site" evidence="8">
    <location>
        <position position="151"/>
    </location>
    <ligand>
        <name>[4Fe-4S] cluster</name>
        <dbReference type="ChEBI" id="CHEBI:49883"/>
        <label>2</label>
        <note>4Fe-4S-S-AdoMet</note>
    </ligand>
</feature>
<comment type="subcellular location">
    <subcellularLocation>
        <location evidence="8">Cytoplasm</location>
    </subcellularLocation>
</comment>
<evidence type="ECO:0000259" key="10">
    <source>
        <dbReference type="PROSITE" id="PS51918"/>
    </source>
</evidence>
<keyword evidence="2 8" id="KW-0963">Cytoplasm</keyword>
<dbReference type="GO" id="GO:0005840">
    <property type="term" value="C:ribosome"/>
    <property type="evidence" value="ECO:0007669"/>
    <property type="project" value="UniProtKB-KW"/>
</dbReference>
<gene>
    <name evidence="8 11" type="primary">rimO</name>
    <name evidence="11" type="ORF">ACFOPX_04170</name>
</gene>
<dbReference type="InterPro" id="IPR023404">
    <property type="entry name" value="rSAM_horseshoe"/>
</dbReference>
<reference evidence="12" key="1">
    <citation type="journal article" date="2019" name="Int. J. Syst. Evol. Microbiol.">
        <title>The Global Catalogue of Microorganisms (GCM) 10K type strain sequencing project: providing services to taxonomists for standard genome sequencing and annotation.</title>
        <authorList>
            <consortium name="The Broad Institute Genomics Platform"/>
            <consortium name="The Broad Institute Genome Sequencing Center for Infectious Disease"/>
            <person name="Wu L."/>
            <person name="Ma J."/>
        </authorList>
    </citation>
    <scope>NUCLEOTIDE SEQUENCE [LARGE SCALE GENOMIC DNA]</scope>
    <source>
        <strain evidence="12">CCUG 53816</strain>
    </source>
</reference>
<evidence type="ECO:0000259" key="9">
    <source>
        <dbReference type="PROSITE" id="PS51449"/>
    </source>
</evidence>
<feature type="binding site" evidence="8">
    <location>
        <position position="154"/>
    </location>
    <ligand>
        <name>[4Fe-4S] cluster</name>
        <dbReference type="ChEBI" id="CHEBI:49883"/>
        <label>2</label>
        <note>4Fe-4S-S-AdoMet</note>
    </ligand>
</feature>
<dbReference type="SUPFAM" id="SSF102114">
    <property type="entry name" value="Radical SAM enzymes"/>
    <property type="match status" value="1"/>
</dbReference>
<dbReference type="RefSeq" id="WP_104752482.1">
    <property type="nucleotide sequence ID" value="NZ_FZMF01000028.1"/>
</dbReference>
<dbReference type="GO" id="GO:0103039">
    <property type="term" value="F:protein methylthiotransferase activity"/>
    <property type="evidence" value="ECO:0007669"/>
    <property type="project" value="UniProtKB-EC"/>
</dbReference>
<comment type="cofactor">
    <cofactor evidence="8">
        <name>[4Fe-4S] cluster</name>
        <dbReference type="ChEBI" id="CHEBI:49883"/>
    </cofactor>
    <text evidence="8">Binds 2 [4Fe-4S] clusters. One cluster is coordinated with 3 cysteines and an exchangeable S-adenosyl-L-methionine.</text>
</comment>
<dbReference type="SMART" id="SM00729">
    <property type="entry name" value="Elp3"/>
    <property type="match status" value="1"/>
</dbReference>
<evidence type="ECO:0000256" key="8">
    <source>
        <dbReference type="HAMAP-Rule" id="MF_01865"/>
    </source>
</evidence>
<keyword evidence="1 8" id="KW-0004">4Fe-4S</keyword>
<evidence type="ECO:0000256" key="5">
    <source>
        <dbReference type="ARBA" id="ARBA00022723"/>
    </source>
</evidence>
<evidence type="ECO:0000256" key="1">
    <source>
        <dbReference type="ARBA" id="ARBA00022485"/>
    </source>
</evidence>
<evidence type="ECO:0000313" key="11">
    <source>
        <dbReference type="EMBL" id="MFC3847728.1"/>
    </source>
</evidence>
<evidence type="ECO:0000256" key="7">
    <source>
        <dbReference type="ARBA" id="ARBA00023014"/>
    </source>
</evidence>
<name>A0ABV7ZGR0_9HELI</name>
<dbReference type="NCBIfam" id="TIGR01125">
    <property type="entry name" value="30S ribosomal protein S12 methylthiotransferase RimO"/>
    <property type="match status" value="1"/>
</dbReference>
<protein>
    <recommendedName>
        <fullName evidence="8">Ribosomal protein uS12 methylthiotransferase RimO</fullName>
        <shortName evidence="8">uS12 MTTase</shortName>
        <shortName evidence="8">uS12 methylthiotransferase</shortName>
        <ecNumber evidence="8">2.8.4.4</ecNumber>
    </recommendedName>
    <alternativeName>
        <fullName evidence="8">Ribosomal protein uS12 (aspartate-C(3))-methylthiotransferase</fullName>
    </alternativeName>
    <alternativeName>
        <fullName evidence="8">Ribosome maturation factor RimO</fullName>
    </alternativeName>
</protein>
<keyword evidence="7 8" id="KW-0411">Iron-sulfur</keyword>